<proteinExistence type="predicted"/>
<gene>
    <name evidence="2" type="ORF">FSB_LOCUS14332</name>
</gene>
<feature type="region of interest" description="Disordered" evidence="1">
    <location>
        <begin position="1"/>
        <end position="57"/>
    </location>
</feature>
<dbReference type="EMBL" id="OIVN01000851">
    <property type="protein sequence ID" value="SPC86450.1"/>
    <property type="molecule type" value="Genomic_DNA"/>
</dbReference>
<dbReference type="AlphaFoldDB" id="A0A2N9FHF8"/>
<sequence>MGSSSTEGATSLNTIDQSESKQPQSTSTSADPSPHASATHSRSIGVGSSSSGAGTGDADPTKIVFLLRIGGGGASFAAVTAGSGRPQGGKTGGGDEKGKACNMGTLPVSTEKSPNMAHMLTFNLDDIKSGLFLLKRRLQLPLSASIEFGARLQDWVLELQDRRRVSISLSLHRPMPPPMEEKEGEAMEILKVTINEGQGLKQTDPSTQRCLKSWSEGDEEDDEVSVVWEC</sequence>
<evidence type="ECO:0000313" key="2">
    <source>
        <dbReference type="EMBL" id="SPC86450.1"/>
    </source>
</evidence>
<name>A0A2N9FHF8_FAGSY</name>
<accession>A0A2N9FHF8</accession>
<reference evidence="2" key="1">
    <citation type="submission" date="2018-02" db="EMBL/GenBank/DDBJ databases">
        <authorList>
            <person name="Cohen D.B."/>
            <person name="Kent A.D."/>
        </authorList>
    </citation>
    <scope>NUCLEOTIDE SEQUENCE</scope>
</reference>
<feature type="compositionally biased region" description="Low complexity" evidence="1">
    <location>
        <begin position="41"/>
        <end position="52"/>
    </location>
</feature>
<evidence type="ECO:0000256" key="1">
    <source>
        <dbReference type="SAM" id="MobiDB-lite"/>
    </source>
</evidence>
<feature type="region of interest" description="Disordered" evidence="1">
    <location>
        <begin position="79"/>
        <end position="100"/>
    </location>
</feature>
<feature type="compositionally biased region" description="Polar residues" evidence="1">
    <location>
        <begin position="1"/>
        <end position="40"/>
    </location>
</feature>
<organism evidence="2">
    <name type="scientific">Fagus sylvatica</name>
    <name type="common">Beechnut</name>
    <dbReference type="NCBI Taxonomy" id="28930"/>
    <lineage>
        <taxon>Eukaryota</taxon>
        <taxon>Viridiplantae</taxon>
        <taxon>Streptophyta</taxon>
        <taxon>Embryophyta</taxon>
        <taxon>Tracheophyta</taxon>
        <taxon>Spermatophyta</taxon>
        <taxon>Magnoliopsida</taxon>
        <taxon>eudicotyledons</taxon>
        <taxon>Gunneridae</taxon>
        <taxon>Pentapetalae</taxon>
        <taxon>rosids</taxon>
        <taxon>fabids</taxon>
        <taxon>Fagales</taxon>
        <taxon>Fagaceae</taxon>
        <taxon>Fagus</taxon>
    </lineage>
</organism>
<protein>
    <submittedName>
        <fullName evidence="2">Uncharacterized protein</fullName>
    </submittedName>
</protein>